<dbReference type="PANTHER" id="PTHR46951:SF2">
    <property type="entry name" value="BED-TYPE DOMAIN-CONTAINING PROTEIN"/>
    <property type="match status" value="1"/>
</dbReference>
<evidence type="ECO:0000259" key="2">
    <source>
        <dbReference type="Pfam" id="PF04937"/>
    </source>
</evidence>
<name>A0A445HCZ6_GLYSO</name>
<reference evidence="3 4" key="1">
    <citation type="submission" date="2018-09" db="EMBL/GenBank/DDBJ databases">
        <title>A high-quality reference genome of wild soybean provides a powerful tool to mine soybean genomes.</title>
        <authorList>
            <person name="Xie M."/>
            <person name="Chung C.Y.L."/>
            <person name="Li M.-W."/>
            <person name="Wong F.-L."/>
            <person name="Chan T.-F."/>
            <person name="Lam H.-M."/>
        </authorList>
    </citation>
    <scope>NUCLEOTIDE SEQUENCE [LARGE SCALE GENOMIC DNA]</scope>
    <source>
        <strain evidence="4">cv. W05</strain>
        <tissue evidence="3">Hypocotyl of etiolated seedlings</tissue>
    </source>
</reference>
<evidence type="ECO:0000256" key="1">
    <source>
        <dbReference type="SAM" id="MobiDB-lite"/>
    </source>
</evidence>
<dbReference type="Pfam" id="PF04937">
    <property type="entry name" value="DUF659"/>
    <property type="match status" value="1"/>
</dbReference>
<sequence>MASSDQQKNTNLDGSSTGMFKPTGDKVDVFWNWNNLKDKNNKKSVTCDFCQKTSIGGISRARRHQLQIKEDVDSCKKVSKDVKLEMIYAYKKKIIETAAYTEAMQEEDDGEEDGIQEIARLKSGKRPPTSNEASSIASKKRTTNKKGPLDFLFSKQSEESIKLGKIMRQTSVNESYNKASRDRAVQYIARFFFRNGITFNFVRTVDASKYMKTGQKIFELLDSFVGEIGEKNVIQVVMDNGSNYVLIAGYYLNPKFFYTNPNIDNDNEVVDDLYKCIDRLSEDDNFVVEVHIQLLVYKRAGERFGMTVAMKARTEISPTMSGYWVFDNDDDLNWFDVVEAIGA</sequence>
<comment type="caution">
    <text evidence="3">The sequence shown here is derived from an EMBL/GenBank/DDBJ whole genome shotgun (WGS) entry which is preliminary data.</text>
</comment>
<evidence type="ECO:0000313" key="3">
    <source>
        <dbReference type="EMBL" id="RZB71500.1"/>
    </source>
</evidence>
<dbReference type="EMBL" id="QZWG01000013">
    <property type="protein sequence ID" value="RZB71500.1"/>
    <property type="molecule type" value="Genomic_DNA"/>
</dbReference>
<dbReference type="PANTHER" id="PTHR46951">
    <property type="entry name" value="BED-TYPE DOMAIN-CONTAINING PROTEIN"/>
    <property type="match status" value="1"/>
</dbReference>
<accession>A0A445HCZ6</accession>
<dbReference type="AlphaFoldDB" id="A0A445HCZ6"/>
<feature type="domain" description="DUF659" evidence="2">
    <location>
        <begin position="182"/>
        <end position="253"/>
    </location>
</feature>
<feature type="region of interest" description="Disordered" evidence="1">
    <location>
        <begin position="121"/>
        <end position="144"/>
    </location>
</feature>
<keyword evidence="4" id="KW-1185">Reference proteome</keyword>
<dbReference type="Proteomes" id="UP000289340">
    <property type="component" value="Chromosome 13"/>
</dbReference>
<organism evidence="3 4">
    <name type="scientific">Glycine soja</name>
    <name type="common">Wild soybean</name>
    <dbReference type="NCBI Taxonomy" id="3848"/>
    <lineage>
        <taxon>Eukaryota</taxon>
        <taxon>Viridiplantae</taxon>
        <taxon>Streptophyta</taxon>
        <taxon>Embryophyta</taxon>
        <taxon>Tracheophyta</taxon>
        <taxon>Spermatophyta</taxon>
        <taxon>Magnoliopsida</taxon>
        <taxon>eudicotyledons</taxon>
        <taxon>Gunneridae</taxon>
        <taxon>Pentapetalae</taxon>
        <taxon>rosids</taxon>
        <taxon>fabids</taxon>
        <taxon>Fabales</taxon>
        <taxon>Fabaceae</taxon>
        <taxon>Papilionoideae</taxon>
        <taxon>50 kb inversion clade</taxon>
        <taxon>NPAAA clade</taxon>
        <taxon>indigoferoid/millettioid clade</taxon>
        <taxon>Phaseoleae</taxon>
        <taxon>Glycine</taxon>
        <taxon>Glycine subgen. Soja</taxon>
    </lineage>
</organism>
<evidence type="ECO:0000313" key="4">
    <source>
        <dbReference type="Proteomes" id="UP000289340"/>
    </source>
</evidence>
<dbReference type="InterPro" id="IPR007021">
    <property type="entry name" value="DUF659"/>
</dbReference>
<protein>
    <recommendedName>
        <fullName evidence="2">DUF659 domain-containing protein</fullName>
    </recommendedName>
</protein>
<feature type="non-terminal residue" evidence="3">
    <location>
        <position position="343"/>
    </location>
</feature>
<feature type="compositionally biased region" description="Polar residues" evidence="1">
    <location>
        <begin position="128"/>
        <end position="137"/>
    </location>
</feature>
<gene>
    <name evidence="3" type="ORF">D0Y65_036119</name>
</gene>
<proteinExistence type="predicted"/>